<dbReference type="Gene3D" id="3.40.1830.10">
    <property type="entry name" value="Thermophilic metalloprotease (M29)"/>
    <property type="match status" value="1"/>
</dbReference>
<evidence type="ECO:0000256" key="1">
    <source>
        <dbReference type="ARBA" id="ARBA00001941"/>
    </source>
</evidence>
<evidence type="ECO:0000256" key="3">
    <source>
        <dbReference type="ARBA" id="ARBA00001947"/>
    </source>
</evidence>
<dbReference type="RefSeq" id="WP_338617832.1">
    <property type="nucleotide sequence ID" value="NZ_AP028127.1"/>
</dbReference>
<comment type="cofactor">
    <cofactor evidence="1">
        <name>Co(2+)</name>
        <dbReference type="ChEBI" id="CHEBI:48828"/>
    </cofactor>
</comment>
<evidence type="ECO:0000256" key="4">
    <source>
        <dbReference type="ARBA" id="ARBA00008236"/>
    </source>
</evidence>
<keyword evidence="11" id="KW-1185">Reference proteome</keyword>
<comment type="cofactor">
    <cofactor evidence="2">
        <name>Mg(2+)</name>
        <dbReference type="ChEBI" id="CHEBI:18420"/>
    </cofactor>
</comment>
<evidence type="ECO:0000256" key="5">
    <source>
        <dbReference type="ARBA" id="ARBA00022438"/>
    </source>
</evidence>
<name>A0ABN6ZEV8_9FIRM</name>
<sequence>MRDPRLEKLAKMLLEYSNKVKAGQHVLIKGNVLTKPLMRELIKHTYRLGAYPHIELLDDEIGREISLGNTEERMEQTVKWNLEKYKDIDAFITIIADENDSEYSDVPSEIKVMQAKVGKPISNLIVNTKEWVLLNYPTFSLAQKAKMSLEQFENFLLDVCLVDYSKMNEAMQSLKTLMEKTDKVRLVAPGTDLTFSIKGMPAIPCAGDCNIPDGEVFTAPIKDSVNGVIQYNTASPYQGTVFSNVCLEFKDGKIIKATADNNVEQLNEIFNSDEGARYVGEFAIGVNPLIQHPMGDILFDEKIDGSLHFTPGQAYEEADNGNRSAIHWDLVLIQRPEYGGGSIYFDDVLIRKDGRFVLSELECLNPENLI</sequence>
<keyword evidence="9" id="KW-0482">Metalloprotease</keyword>
<keyword evidence="6" id="KW-0645">Protease</keyword>
<gene>
    <name evidence="10" type="ORF">T23_04300</name>
</gene>
<evidence type="ECO:0000256" key="7">
    <source>
        <dbReference type="ARBA" id="ARBA00022723"/>
    </source>
</evidence>
<accession>A0ABN6ZEV8</accession>
<dbReference type="EMBL" id="AP028127">
    <property type="protein sequence ID" value="BEH90328.1"/>
    <property type="molecule type" value="Genomic_DNA"/>
</dbReference>
<comment type="cofactor">
    <cofactor evidence="3">
        <name>Zn(2+)</name>
        <dbReference type="ChEBI" id="CHEBI:29105"/>
    </cofactor>
</comment>
<dbReference type="Pfam" id="PF02073">
    <property type="entry name" value="Peptidase_M29"/>
    <property type="match status" value="1"/>
</dbReference>
<keyword evidence="8" id="KW-0378">Hydrolase</keyword>
<dbReference type="SUPFAM" id="SSF144052">
    <property type="entry name" value="Thermophilic metalloprotease-like"/>
    <property type="match status" value="1"/>
</dbReference>
<evidence type="ECO:0000313" key="11">
    <source>
        <dbReference type="Proteomes" id="UP001432099"/>
    </source>
</evidence>
<evidence type="ECO:0000256" key="6">
    <source>
        <dbReference type="ARBA" id="ARBA00022670"/>
    </source>
</evidence>
<dbReference type="PANTHER" id="PTHR34448">
    <property type="entry name" value="AMINOPEPTIDASE"/>
    <property type="match status" value="1"/>
</dbReference>
<dbReference type="GO" id="GO:0004177">
    <property type="term" value="F:aminopeptidase activity"/>
    <property type="evidence" value="ECO:0007669"/>
    <property type="project" value="UniProtKB-KW"/>
</dbReference>
<evidence type="ECO:0000313" key="10">
    <source>
        <dbReference type="EMBL" id="BEH90328.1"/>
    </source>
</evidence>
<evidence type="ECO:0000256" key="2">
    <source>
        <dbReference type="ARBA" id="ARBA00001946"/>
    </source>
</evidence>
<comment type="similarity">
    <text evidence="4">Belongs to the peptidase M29 family.</text>
</comment>
<dbReference type="PANTHER" id="PTHR34448:SF1">
    <property type="entry name" value="BLL6088 PROTEIN"/>
    <property type="match status" value="1"/>
</dbReference>
<evidence type="ECO:0000256" key="9">
    <source>
        <dbReference type="ARBA" id="ARBA00023049"/>
    </source>
</evidence>
<dbReference type="InterPro" id="IPR035097">
    <property type="entry name" value="M29_N-terminal"/>
</dbReference>
<dbReference type="InterPro" id="IPR000787">
    <property type="entry name" value="Peptidase_M29"/>
</dbReference>
<organism evidence="10 11">
    <name type="scientific">Turicibacter faecis</name>
    <dbReference type="NCBI Taxonomy" id="2963365"/>
    <lineage>
        <taxon>Bacteria</taxon>
        <taxon>Bacillati</taxon>
        <taxon>Bacillota</taxon>
        <taxon>Erysipelotrichia</taxon>
        <taxon>Erysipelotrichales</taxon>
        <taxon>Turicibacteraceae</taxon>
        <taxon>Turicibacter</taxon>
    </lineage>
</organism>
<dbReference type="InterPro" id="IPR052170">
    <property type="entry name" value="M29_Exopeptidase"/>
</dbReference>
<evidence type="ECO:0000256" key="8">
    <source>
        <dbReference type="ARBA" id="ARBA00022801"/>
    </source>
</evidence>
<protein>
    <submittedName>
        <fullName evidence="10">Aminopeptidase</fullName>
    </submittedName>
</protein>
<dbReference type="Proteomes" id="UP001432099">
    <property type="component" value="Chromosome"/>
</dbReference>
<keyword evidence="5 10" id="KW-0031">Aminopeptidase</keyword>
<proteinExistence type="inferred from homology"/>
<keyword evidence="7" id="KW-0479">Metal-binding</keyword>
<reference evidence="10" key="1">
    <citation type="journal article" date="2024" name="Int. J. Syst. Evol. Microbiol.">
        <title>Turicibacter faecis sp. nov., isolated from faeces of heart failure mouse model.</title>
        <authorList>
            <person name="Imamura Y."/>
            <person name="Motooka D."/>
            <person name="Nakajima Y."/>
            <person name="Ito S."/>
            <person name="Kitakaze M."/>
            <person name="Iida T."/>
            <person name="Nakamura S."/>
        </authorList>
    </citation>
    <scope>NUCLEOTIDE SEQUENCE</scope>
    <source>
        <strain evidence="10">TC023</strain>
    </source>
</reference>